<gene>
    <name evidence="2" type="primary">CLG1</name>
    <name evidence="2" type="ORF">ATY40_BA7503123</name>
</gene>
<dbReference type="PANTHER" id="PTHR15615:SF27">
    <property type="entry name" value="PHO85 CYCLIN CLG1"/>
    <property type="match status" value="1"/>
</dbReference>
<proteinExistence type="predicted"/>
<reference evidence="2 3" key="1">
    <citation type="submission" date="2016-02" db="EMBL/GenBank/DDBJ databases">
        <title>Comparative genomic and transcriptomic foundation for Pichia pastoris.</title>
        <authorList>
            <person name="Love K.R."/>
            <person name="Shah K.A."/>
            <person name="Whittaker C.A."/>
            <person name="Wu J."/>
            <person name="Bartlett M.C."/>
            <person name="Ma D."/>
            <person name="Leeson R.L."/>
            <person name="Priest M."/>
            <person name="Young S.K."/>
            <person name="Love J.C."/>
        </authorList>
    </citation>
    <scope>NUCLEOTIDE SEQUENCE [LARGE SCALE GENOMIC DNA]</scope>
    <source>
        <strain evidence="2 3">ATCC 28485</strain>
    </source>
</reference>
<dbReference type="AlphaFoldDB" id="A0A1B2JA29"/>
<dbReference type="GO" id="GO:0019901">
    <property type="term" value="F:protein kinase binding"/>
    <property type="evidence" value="ECO:0007669"/>
    <property type="project" value="InterPro"/>
</dbReference>
<name>A0A1B2JA29_PICPA</name>
<evidence type="ECO:0000313" key="3">
    <source>
        <dbReference type="Proteomes" id="UP000094565"/>
    </source>
</evidence>
<sequence>MFYSGYNQAPPPLMGPHQTESVGYHHHQRQYSSHLGSSYLPNNNYDMYNNGQLFGVQNQAPAPVHQVAQNNNKSVSNALNYDIETMVDFVCVMTHFRTPSSLSSVLYATNLPETTIFGALIYYNQLADPSETDNDYTIFTNLVLAFMVSNKYMDDQTFTNRSWSNASGLPIELLNSMERDWLNRLSWNLSINERYHQMENIYFNYLSQRICSSSVNSSYMAAPVSYNSGRVQSPLVNSYEFQQPPPVDYYNSYYPQIPMNPHSYQNGPIYPGPPLATNQVHMDPGSRNYYGNYYTPHSGMMSPYSYNKPANSSLVAF</sequence>
<organism evidence="2 3">
    <name type="scientific">Komagataella pastoris</name>
    <name type="common">Yeast</name>
    <name type="synonym">Pichia pastoris</name>
    <dbReference type="NCBI Taxonomy" id="4922"/>
    <lineage>
        <taxon>Eukaryota</taxon>
        <taxon>Fungi</taxon>
        <taxon>Dikarya</taxon>
        <taxon>Ascomycota</taxon>
        <taxon>Saccharomycotina</taxon>
        <taxon>Pichiomycetes</taxon>
        <taxon>Pichiales</taxon>
        <taxon>Pichiaceae</taxon>
        <taxon>Komagataella</taxon>
    </lineage>
</organism>
<accession>A0A1B2JA29</accession>
<dbReference type="InterPro" id="IPR013922">
    <property type="entry name" value="Cyclin_PHO80-like"/>
</dbReference>
<dbReference type="Pfam" id="PF08613">
    <property type="entry name" value="Cyclin"/>
    <property type="match status" value="1"/>
</dbReference>
<dbReference type="GO" id="GO:0000307">
    <property type="term" value="C:cyclin-dependent protein kinase holoenzyme complex"/>
    <property type="evidence" value="ECO:0007669"/>
    <property type="project" value="TreeGrafter"/>
</dbReference>
<evidence type="ECO:0000256" key="1">
    <source>
        <dbReference type="SAM" id="MobiDB-lite"/>
    </source>
</evidence>
<dbReference type="Gene3D" id="1.10.472.10">
    <property type="entry name" value="Cyclin-like"/>
    <property type="match status" value="1"/>
</dbReference>
<dbReference type="EMBL" id="CP014585">
    <property type="protein sequence ID" value="ANZ74861.1"/>
    <property type="molecule type" value="Genomic_DNA"/>
</dbReference>
<keyword evidence="3" id="KW-1185">Reference proteome</keyword>
<dbReference type="Proteomes" id="UP000094565">
    <property type="component" value="Chromosome 2"/>
</dbReference>
<feature type="region of interest" description="Disordered" evidence="1">
    <location>
        <begin position="1"/>
        <end position="26"/>
    </location>
</feature>
<dbReference type="CDD" id="cd20557">
    <property type="entry name" value="CYCLIN_ScPCL1-like"/>
    <property type="match status" value="1"/>
</dbReference>
<protein>
    <submittedName>
        <fullName evidence="2">BA75_03123T0</fullName>
    </submittedName>
</protein>
<dbReference type="GO" id="GO:0016538">
    <property type="term" value="F:cyclin-dependent protein serine/threonine kinase regulator activity"/>
    <property type="evidence" value="ECO:0007669"/>
    <property type="project" value="TreeGrafter"/>
</dbReference>
<dbReference type="OrthoDB" id="244495at2759"/>
<dbReference type="GO" id="GO:0005634">
    <property type="term" value="C:nucleus"/>
    <property type="evidence" value="ECO:0007669"/>
    <property type="project" value="TreeGrafter"/>
</dbReference>
<dbReference type="PANTHER" id="PTHR15615">
    <property type="match status" value="1"/>
</dbReference>
<evidence type="ECO:0000313" key="2">
    <source>
        <dbReference type="EMBL" id="ANZ74861.1"/>
    </source>
</evidence>